<dbReference type="Gene3D" id="3.40.30.10">
    <property type="entry name" value="Glutaredoxin"/>
    <property type="match status" value="1"/>
</dbReference>
<accession>A0A917D7W2</accession>
<proteinExistence type="predicted"/>
<dbReference type="PANTHER" id="PTHR43968">
    <property type="match status" value="1"/>
</dbReference>
<dbReference type="Gene3D" id="1.20.1050.10">
    <property type="match status" value="1"/>
</dbReference>
<dbReference type="CDD" id="cd03205">
    <property type="entry name" value="GST_C_6"/>
    <property type="match status" value="1"/>
</dbReference>
<protein>
    <submittedName>
        <fullName evidence="2">Glutathione S-transferase</fullName>
    </submittedName>
</protein>
<dbReference type="PROSITE" id="PS50404">
    <property type="entry name" value="GST_NTER"/>
    <property type="match status" value="1"/>
</dbReference>
<organism evidence="2 3">
    <name type="scientific">Aureimonas glaciei</name>
    <dbReference type="NCBI Taxonomy" id="1776957"/>
    <lineage>
        <taxon>Bacteria</taxon>
        <taxon>Pseudomonadati</taxon>
        <taxon>Pseudomonadota</taxon>
        <taxon>Alphaproteobacteria</taxon>
        <taxon>Hyphomicrobiales</taxon>
        <taxon>Aurantimonadaceae</taxon>
        <taxon>Aureimonas</taxon>
    </lineage>
</organism>
<dbReference type="GO" id="GO:0005737">
    <property type="term" value="C:cytoplasm"/>
    <property type="evidence" value="ECO:0007669"/>
    <property type="project" value="TreeGrafter"/>
</dbReference>
<dbReference type="InterPro" id="IPR050983">
    <property type="entry name" value="GST_Omega/HSP26"/>
</dbReference>
<dbReference type="SUPFAM" id="SSF52833">
    <property type="entry name" value="Thioredoxin-like"/>
    <property type="match status" value="1"/>
</dbReference>
<dbReference type="InterPro" id="IPR040079">
    <property type="entry name" value="Glutathione_S-Trfase"/>
</dbReference>
<dbReference type="SUPFAM" id="SSF47616">
    <property type="entry name" value="GST C-terminal domain-like"/>
    <property type="match status" value="1"/>
</dbReference>
<dbReference type="Pfam" id="PF13417">
    <property type="entry name" value="GST_N_3"/>
    <property type="match status" value="1"/>
</dbReference>
<dbReference type="AlphaFoldDB" id="A0A917D7W2"/>
<dbReference type="CDD" id="cd03049">
    <property type="entry name" value="GST_N_3"/>
    <property type="match status" value="1"/>
</dbReference>
<dbReference type="Pfam" id="PF13410">
    <property type="entry name" value="GST_C_2"/>
    <property type="match status" value="1"/>
</dbReference>
<dbReference type="Proteomes" id="UP000613160">
    <property type="component" value="Unassembled WGS sequence"/>
</dbReference>
<name>A0A917D7W2_9HYPH</name>
<comment type="caution">
    <text evidence="2">The sequence shown here is derived from an EMBL/GenBank/DDBJ whole genome shotgun (WGS) entry which is preliminary data.</text>
</comment>
<sequence>MRLFSSPASPFVAKVRMAAQHVGIPLETVATDAGAEPAELLAANPLGKIPALILDDGAVVFDSKVICDLLDRRSGHKLVPQDEAGWLRTKRMEVTADGVGDAMILTLYEGRYRPEEKRHQPWVDKQMRKAFRGLDVLEAEIDTLGPDLTTAHFAVAGVLGWLDLRFKGQWETGRPRLVAWVERFADAFPAYRELKPRA</sequence>
<evidence type="ECO:0000313" key="2">
    <source>
        <dbReference type="EMBL" id="GGD13168.1"/>
    </source>
</evidence>
<keyword evidence="3" id="KW-1185">Reference proteome</keyword>
<reference evidence="2" key="1">
    <citation type="journal article" date="2014" name="Int. J. Syst. Evol. Microbiol.">
        <title>Complete genome sequence of Corynebacterium casei LMG S-19264T (=DSM 44701T), isolated from a smear-ripened cheese.</title>
        <authorList>
            <consortium name="US DOE Joint Genome Institute (JGI-PGF)"/>
            <person name="Walter F."/>
            <person name="Albersmeier A."/>
            <person name="Kalinowski J."/>
            <person name="Ruckert C."/>
        </authorList>
    </citation>
    <scope>NUCLEOTIDE SEQUENCE</scope>
    <source>
        <strain evidence="2">CGMCC 1.15493</strain>
    </source>
</reference>
<dbReference type="InterPro" id="IPR036249">
    <property type="entry name" value="Thioredoxin-like_sf"/>
</dbReference>
<dbReference type="EMBL" id="BMJJ01000003">
    <property type="protein sequence ID" value="GGD13168.1"/>
    <property type="molecule type" value="Genomic_DNA"/>
</dbReference>
<evidence type="ECO:0000313" key="3">
    <source>
        <dbReference type="Proteomes" id="UP000613160"/>
    </source>
</evidence>
<dbReference type="PANTHER" id="PTHR43968:SF6">
    <property type="entry name" value="GLUTATHIONE S-TRANSFERASE OMEGA"/>
    <property type="match status" value="1"/>
</dbReference>
<feature type="domain" description="GST N-terminal" evidence="1">
    <location>
        <begin position="1"/>
        <end position="78"/>
    </location>
</feature>
<dbReference type="InterPro" id="IPR036282">
    <property type="entry name" value="Glutathione-S-Trfase_C_sf"/>
</dbReference>
<dbReference type="InterPro" id="IPR004045">
    <property type="entry name" value="Glutathione_S-Trfase_N"/>
</dbReference>
<reference evidence="2" key="2">
    <citation type="submission" date="2020-09" db="EMBL/GenBank/DDBJ databases">
        <authorList>
            <person name="Sun Q."/>
            <person name="Zhou Y."/>
        </authorList>
    </citation>
    <scope>NUCLEOTIDE SEQUENCE</scope>
    <source>
        <strain evidence="2">CGMCC 1.15493</strain>
    </source>
</reference>
<gene>
    <name evidence="2" type="ORF">GCM10011335_15000</name>
</gene>
<dbReference type="SFLD" id="SFLDS00019">
    <property type="entry name" value="Glutathione_Transferase_(cytos"/>
    <property type="match status" value="1"/>
</dbReference>
<dbReference type="RefSeq" id="WP_188849973.1">
    <property type="nucleotide sequence ID" value="NZ_BMJJ01000003.1"/>
</dbReference>
<evidence type="ECO:0000259" key="1">
    <source>
        <dbReference type="PROSITE" id="PS50404"/>
    </source>
</evidence>